<dbReference type="OrthoDB" id="9793390at2"/>
<organism evidence="9 10">
    <name type="scientific">Clostridium baratii str. Sullivan</name>
    <dbReference type="NCBI Taxonomy" id="1415775"/>
    <lineage>
        <taxon>Bacteria</taxon>
        <taxon>Bacillati</taxon>
        <taxon>Bacillota</taxon>
        <taxon>Clostridia</taxon>
        <taxon>Eubacteriales</taxon>
        <taxon>Clostridiaceae</taxon>
        <taxon>Clostridium</taxon>
    </lineage>
</organism>
<dbReference type="STRING" id="1561.NPD11_1183"/>
<dbReference type="GO" id="GO:0055085">
    <property type="term" value="P:transmembrane transport"/>
    <property type="evidence" value="ECO:0007669"/>
    <property type="project" value="TreeGrafter"/>
</dbReference>
<keyword evidence="5 8" id="KW-0812">Transmembrane</keyword>
<gene>
    <name evidence="9" type="ORF">U729_1833</name>
</gene>
<comment type="subcellular location">
    <subcellularLocation>
        <location evidence="1">Cell membrane</location>
        <topology evidence="1">Multi-pass membrane protein</topology>
    </subcellularLocation>
</comment>
<evidence type="ECO:0000256" key="5">
    <source>
        <dbReference type="ARBA" id="ARBA00022692"/>
    </source>
</evidence>
<dbReference type="Proteomes" id="UP000030635">
    <property type="component" value="Chromosome"/>
</dbReference>
<dbReference type="GO" id="GO:0005886">
    <property type="term" value="C:plasma membrane"/>
    <property type="evidence" value="ECO:0007669"/>
    <property type="project" value="UniProtKB-SubCell"/>
</dbReference>
<evidence type="ECO:0000256" key="1">
    <source>
        <dbReference type="ARBA" id="ARBA00004651"/>
    </source>
</evidence>
<evidence type="ECO:0000256" key="7">
    <source>
        <dbReference type="ARBA" id="ARBA00023136"/>
    </source>
</evidence>
<dbReference type="PANTHER" id="PTHR21716">
    <property type="entry name" value="TRANSMEMBRANE PROTEIN"/>
    <property type="match status" value="1"/>
</dbReference>
<evidence type="ECO:0000256" key="4">
    <source>
        <dbReference type="ARBA" id="ARBA00022475"/>
    </source>
</evidence>
<dbReference type="KEGG" id="cbv:U729_1833"/>
<feature type="transmembrane region" description="Helical" evidence="8">
    <location>
        <begin position="85"/>
        <end position="106"/>
    </location>
</feature>
<protein>
    <recommendedName>
        <fullName evidence="11">Permease</fullName>
    </recommendedName>
</protein>
<evidence type="ECO:0008006" key="11">
    <source>
        <dbReference type="Google" id="ProtNLM"/>
    </source>
</evidence>
<evidence type="ECO:0000256" key="2">
    <source>
        <dbReference type="ARBA" id="ARBA00009773"/>
    </source>
</evidence>
<evidence type="ECO:0000256" key="6">
    <source>
        <dbReference type="ARBA" id="ARBA00022989"/>
    </source>
</evidence>
<evidence type="ECO:0000256" key="8">
    <source>
        <dbReference type="SAM" id="Phobius"/>
    </source>
</evidence>
<feature type="transmembrane region" description="Helical" evidence="8">
    <location>
        <begin position="330"/>
        <end position="360"/>
    </location>
</feature>
<dbReference type="RefSeq" id="WP_039313977.1">
    <property type="nucleotide sequence ID" value="NZ_CP006905.1"/>
</dbReference>
<comment type="similarity">
    <text evidence="2">Belongs to the autoinducer-2 exporter (AI-2E) (TC 2.A.86) family.</text>
</comment>
<keyword evidence="10" id="KW-1185">Reference proteome</keyword>
<keyword evidence="6 8" id="KW-1133">Transmembrane helix</keyword>
<dbReference type="EMBL" id="CP006905">
    <property type="protein sequence ID" value="AIY83537.1"/>
    <property type="molecule type" value="Genomic_DNA"/>
</dbReference>
<name>A0A0A7FV84_9CLOT</name>
<feature type="transmembrane region" description="Helical" evidence="8">
    <location>
        <begin position="232"/>
        <end position="257"/>
    </location>
</feature>
<evidence type="ECO:0000313" key="10">
    <source>
        <dbReference type="Proteomes" id="UP000030635"/>
    </source>
</evidence>
<dbReference type="HOGENOM" id="CLU_031275_2_0_9"/>
<keyword evidence="7 8" id="KW-0472">Membrane</keyword>
<feature type="transmembrane region" description="Helical" evidence="8">
    <location>
        <begin position="34"/>
        <end position="55"/>
    </location>
</feature>
<sequence length="389" mass="43450">MKELNKKLKPYILLCTYVIVLAYLLINIKSVFKLLGFILSTMSPFIIAIAIAFVLNIPMKLFEERVFSFLNAQKYSYFVRFKRPLSIIFTLLVVVGLLSTLIVFIIPQLVSSVTTLANNVPDYLNSFENFIVTNLGDIQGFNKIWQDVLNAWKDILGFAGQFLGSTINHIVNITINITSSIVNFFLAIIFAIYMLSSKEKFILQLKKILFAYFNKKVCENLIKLGKISNATFSSFIAGQCTEAIIIGTLCFIGMWILGIPYSLLIGFIVGVTSLIPIFGAFIGTIPSALIILLIDPWKAILFVIFIIVLQQVEGHFIYPKVVGNSIGLSAIWVMFAMLVGGGTLGFLGLLIGIPLFGVIYKIFREYTNNKLISKNISLDDLSHISDSKE</sequence>
<evidence type="ECO:0000313" key="9">
    <source>
        <dbReference type="EMBL" id="AIY83537.1"/>
    </source>
</evidence>
<dbReference type="Pfam" id="PF01594">
    <property type="entry name" value="AI-2E_transport"/>
    <property type="match status" value="1"/>
</dbReference>
<keyword evidence="4" id="KW-1003">Cell membrane</keyword>
<feature type="transmembrane region" description="Helical" evidence="8">
    <location>
        <begin position="173"/>
        <end position="196"/>
    </location>
</feature>
<accession>A0A0A7FV84</accession>
<dbReference type="AlphaFoldDB" id="A0A0A7FV84"/>
<reference evidence="9 10" key="1">
    <citation type="journal article" date="2015" name="Infect. Genet. Evol.">
        <title>Genomic sequences of six botulinum neurotoxin-producing strains representing three clostridial species illustrate the mobility and diversity of botulinum neurotoxin genes.</title>
        <authorList>
            <person name="Smith T.J."/>
            <person name="Hill K.K."/>
            <person name="Xie G."/>
            <person name="Foley B.T."/>
            <person name="Williamson C.H."/>
            <person name="Foster J.T."/>
            <person name="Johnson S.L."/>
            <person name="Chertkov O."/>
            <person name="Teshima H."/>
            <person name="Gibbons H.S."/>
            <person name="Johnsky L.A."/>
            <person name="Karavis M.A."/>
            <person name="Smith L.A."/>
        </authorList>
    </citation>
    <scope>NUCLEOTIDE SEQUENCE [LARGE SCALE GENOMIC DNA]</scope>
    <source>
        <strain evidence="9 10">Sullivan</strain>
    </source>
</reference>
<proteinExistence type="inferred from homology"/>
<feature type="transmembrane region" description="Helical" evidence="8">
    <location>
        <begin position="263"/>
        <end position="292"/>
    </location>
</feature>
<feature type="transmembrane region" description="Helical" evidence="8">
    <location>
        <begin position="12"/>
        <end position="28"/>
    </location>
</feature>
<dbReference type="eggNOG" id="COG0628">
    <property type="taxonomic scope" value="Bacteria"/>
</dbReference>
<evidence type="ECO:0000256" key="3">
    <source>
        <dbReference type="ARBA" id="ARBA00022448"/>
    </source>
</evidence>
<dbReference type="PANTHER" id="PTHR21716:SF53">
    <property type="entry name" value="PERMEASE PERM-RELATED"/>
    <property type="match status" value="1"/>
</dbReference>
<keyword evidence="3" id="KW-0813">Transport</keyword>
<dbReference type="InterPro" id="IPR002549">
    <property type="entry name" value="AI-2E-like"/>
</dbReference>